<dbReference type="RefSeq" id="WP_344505841.1">
    <property type="nucleotide sequence ID" value="NZ_BAAAQD010000013.1"/>
</dbReference>
<evidence type="ECO:0000313" key="2">
    <source>
        <dbReference type="Proteomes" id="UP001501470"/>
    </source>
</evidence>
<accession>A0ABN2B863</accession>
<protein>
    <submittedName>
        <fullName evidence="1">Uncharacterized protein</fullName>
    </submittedName>
</protein>
<organism evidence="1 2">
    <name type="scientific">Dactylosporangium maewongense</name>
    <dbReference type="NCBI Taxonomy" id="634393"/>
    <lineage>
        <taxon>Bacteria</taxon>
        <taxon>Bacillati</taxon>
        <taxon>Actinomycetota</taxon>
        <taxon>Actinomycetes</taxon>
        <taxon>Micromonosporales</taxon>
        <taxon>Micromonosporaceae</taxon>
        <taxon>Dactylosporangium</taxon>
    </lineage>
</organism>
<sequence length="84" mass="8781">MLVRTVRGSPMLEIPSVRLAGVVIVVTGVLCPERPPVLVAACPAPTGSPGATSAWPRVARGRIGLERFRRQSPPGRYGVPAVIG</sequence>
<reference evidence="1 2" key="1">
    <citation type="journal article" date="2019" name="Int. J. Syst. Evol. Microbiol.">
        <title>The Global Catalogue of Microorganisms (GCM) 10K type strain sequencing project: providing services to taxonomists for standard genome sequencing and annotation.</title>
        <authorList>
            <consortium name="The Broad Institute Genomics Platform"/>
            <consortium name="The Broad Institute Genome Sequencing Center for Infectious Disease"/>
            <person name="Wu L."/>
            <person name="Ma J."/>
        </authorList>
    </citation>
    <scope>NUCLEOTIDE SEQUENCE [LARGE SCALE GENOMIC DNA]</scope>
    <source>
        <strain evidence="1 2">JCM 15933</strain>
    </source>
</reference>
<gene>
    <name evidence="1" type="ORF">GCM10009827_061860</name>
</gene>
<proteinExistence type="predicted"/>
<comment type="caution">
    <text evidence="1">The sequence shown here is derived from an EMBL/GenBank/DDBJ whole genome shotgun (WGS) entry which is preliminary data.</text>
</comment>
<keyword evidence="2" id="KW-1185">Reference proteome</keyword>
<dbReference type="Proteomes" id="UP001501470">
    <property type="component" value="Unassembled WGS sequence"/>
</dbReference>
<evidence type="ECO:0000313" key="1">
    <source>
        <dbReference type="EMBL" id="GAA1535240.1"/>
    </source>
</evidence>
<name>A0ABN2B863_9ACTN</name>
<dbReference type="EMBL" id="BAAAQD010000013">
    <property type="protein sequence ID" value="GAA1535240.1"/>
    <property type="molecule type" value="Genomic_DNA"/>
</dbReference>